<dbReference type="InterPro" id="IPR013761">
    <property type="entry name" value="SAM/pointed_sf"/>
</dbReference>
<reference evidence="6" key="1">
    <citation type="submission" date="2021-01" db="EMBL/GenBank/DDBJ databases">
        <authorList>
            <person name="Li R."/>
            <person name="Bekaert M."/>
        </authorList>
    </citation>
    <scope>NUCLEOTIDE SEQUENCE</scope>
    <source>
        <strain evidence="6">Farmed</strain>
    </source>
</reference>
<feature type="compositionally biased region" description="Low complexity" evidence="4">
    <location>
        <begin position="755"/>
        <end position="773"/>
    </location>
</feature>
<feature type="repeat" description="ANK" evidence="3">
    <location>
        <begin position="164"/>
        <end position="196"/>
    </location>
</feature>
<evidence type="ECO:0000259" key="5">
    <source>
        <dbReference type="PROSITE" id="PS50105"/>
    </source>
</evidence>
<dbReference type="SMART" id="SM00248">
    <property type="entry name" value="ANK"/>
    <property type="match status" value="9"/>
</dbReference>
<dbReference type="PANTHER" id="PTHR24173">
    <property type="entry name" value="ANKYRIN REPEAT CONTAINING"/>
    <property type="match status" value="1"/>
</dbReference>
<feature type="region of interest" description="Disordered" evidence="4">
    <location>
        <begin position="752"/>
        <end position="806"/>
    </location>
</feature>
<evidence type="ECO:0000256" key="4">
    <source>
        <dbReference type="SAM" id="MobiDB-lite"/>
    </source>
</evidence>
<dbReference type="EMBL" id="CAHIKZ030001447">
    <property type="protein sequence ID" value="CAE1264478.1"/>
    <property type="molecule type" value="Genomic_DNA"/>
</dbReference>
<name>A0A812CE84_ACAPH</name>
<feature type="repeat" description="ANK" evidence="3">
    <location>
        <begin position="130"/>
        <end position="162"/>
    </location>
</feature>
<keyword evidence="7" id="KW-1185">Reference proteome</keyword>
<dbReference type="OrthoDB" id="539213at2759"/>
<dbReference type="Gene3D" id="1.10.150.50">
    <property type="entry name" value="Transcription Factor, Ets-1"/>
    <property type="match status" value="1"/>
</dbReference>
<dbReference type="SMART" id="SM00454">
    <property type="entry name" value="SAM"/>
    <property type="match status" value="1"/>
</dbReference>
<feature type="repeat" description="ANK" evidence="3">
    <location>
        <begin position="97"/>
        <end position="129"/>
    </location>
</feature>
<feature type="repeat" description="ANK" evidence="3">
    <location>
        <begin position="64"/>
        <end position="96"/>
    </location>
</feature>
<dbReference type="SUPFAM" id="SSF48403">
    <property type="entry name" value="Ankyrin repeat"/>
    <property type="match status" value="1"/>
</dbReference>
<evidence type="ECO:0000256" key="1">
    <source>
        <dbReference type="ARBA" id="ARBA00022737"/>
    </source>
</evidence>
<dbReference type="AlphaFoldDB" id="A0A812CE84"/>
<keyword evidence="1" id="KW-0677">Repeat</keyword>
<evidence type="ECO:0000313" key="6">
    <source>
        <dbReference type="EMBL" id="CAE1264478.1"/>
    </source>
</evidence>
<gene>
    <name evidence="6" type="ORF">SPHA_34262</name>
</gene>
<dbReference type="PANTHER" id="PTHR24173:SF74">
    <property type="entry name" value="ANKYRIN REPEAT DOMAIN-CONTAINING PROTEIN 16"/>
    <property type="match status" value="1"/>
</dbReference>
<dbReference type="PRINTS" id="PR01415">
    <property type="entry name" value="ANKYRIN"/>
</dbReference>
<evidence type="ECO:0000313" key="7">
    <source>
        <dbReference type="Proteomes" id="UP000597762"/>
    </source>
</evidence>
<dbReference type="InterPro" id="IPR036770">
    <property type="entry name" value="Ankyrin_rpt-contain_sf"/>
</dbReference>
<proteinExistence type="predicted"/>
<evidence type="ECO:0000256" key="2">
    <source>
        <dbReference type="ARBA" id="ARBA00023043"/>
    </source>
</evidence>
<keyword evidence="2 3" id="KW-0040">ANK repeat</keyword>
<feature type="region of interest" description="Disordered" evidence="4">
    <location>
        <begin position="543"/>
        <end position="563"/>
    </location>
</feature>
<comment type="caution">
    <text evidence="6">The sequence shown here is derived from an EMBL/GenBank/DDBJ whole genome shotgun (WGS) entry which is preliminary data.</text>
</comment>
<feature type="domain" description="SAM" evidence="5">
    <location>
        <begin position="809"/>
        <end position="872"/>
    </location>
</feature>
<dbReference type="Pfam" id="PF12796">
    <property type="entry name" value="Ank_2"/>
    <property type="match status" value="3"/>
</dbReference>
<accession>A0A812CE84</accession>
<dbReference type="PROSITE" id="PS50105">
    <property type="entry name" value="SAM_DOMAIN"/>
    <property type="match status" value="1"/>
</dbReference>
<dbReference type="Gene3D" id="1.25.40.20">
    <property type="entry name" value="Ankyrin repeat-containing domain"/>
    <property type="match status" value="4"/>
</dbReference>
<dbReference type="Pfam" id="PF00536">
    <property type="entry name" value="SAM_1"/>
    <property type="match status" value="1"/>
</dbReference>
<feature type="region of interest" description="Disordered" evidence="4">
    <location>
        <begin position="398"/>
        <end position="426"/>
    </location>
</feature>
<dbReference type="SUPFAM" id="SSF47769">
    <property type="entry name" value="SAM/Pointed domain"/>
    <property type="match status" value="1"/>
</dbReference>
<dbReference type="Pfam" id="PF00023">
    <property type="entry name" value="Ank"/>
    <property type="match status" value="1"/>
</dbReference>
<feature type="repeat" description="ANK" evidence="3">
    <location>
        <begin position="300"/>
        <end position="332"/>
    </location>
</feature>
<organism evidence="6 7">
    <name type="scientific">Acanthosepion pharaonis</name>
    <name type="common">Pharaoh cuttlefish</name>
    <name type="synonym">Sepia pharaonis</name>
    <dbReference type="NCBI Taxonomy" id="158019"/>
    <lineage>
        <taxon>Eukaryota</taxon>
        <taxon>Metazoa</taxon>
        <taxon>Spiralia</taxon>
        <taxon>Lophotrochozoa</taxon>
        <taxon>Mollusca</taxon>
        <taxon>Cephalopoda</taxon>
        <taxon>Coleoidea</taxon>
        <taxon>Decapodiformes</taxon>
        <taxon>Sepiida</taxon>
        <taxon>Sepiina</taxon>
        <taxon>Sepiidae</taxon>
        <taxon>Acanthosepion</taxon>
    </lineage>
</organism>
<evidence type="ECO:0000256" key="3">
    <source>
        <dbReference type="PROSITE-ProRule" id="PRU00023"/>
    </source>
</evidence>
<dbReference type="InterPro" id="IPR002110">
    <property type="entry name" value="Ankyrin_rpt"/>
</dbReference>
<dbReference type="InterPro" id="IPR001660">
    <property type="entry name" value="SAM"/>
</dbReference>
<feature type="compositionally biased region" description="Basic and acidic residues" evidence="4">
    <location>
        <begin position="794"/>
        <end position="806"/>
    </location>
</feature>
<sequence>MLGNVTSYTQRSEKKNPLWTGVILGRQMVTFVMMMARCGRKLTTWTDFNLLEQGVVQVDDVDEDETTALQMAAANGQEQVVRLLLMKGAALDKANMAGWTPLMQSCRHGHTNVVALLLQNKADINALNRLGASALTIASRGGHLQIVRLLLDSGAESNRQGKDCEITPLMSAAQNGHDSVLRLLLDRGYEVNYQTPSNGLTPLMAAAQNGHMTTAQVLIERGGDPNLTDINNRTALEIATIRGKREVRGYLDRKTTNKPKVSPEEVKPDIIDAAKHGDLERINKIVKEDRMQVNACSPQDGATPLMFAAMMGRLDIVRYLVDKGCDINMQDTISGWTALMQATYHGQKSVALFLVNDAKAEVTLQAKNGCTAFDMASLLDDVDTELLRLLAEKTMKVNQRQGKGKKPLVKQNGSTPDYSDDDDPSRNGLKAWWSRMSNRFRNLKLGRTNGSPHFATVHFTYDSEQEHQKLPDIPIVDQRLPAAPIQSQQIIDFNSYETMLQETKRSATMCTQDSSPAHSNTCETLKPVVPPFLPPPTFGLDTSDASHRRPCSGRRTAPVSPVLTNSNLSSGRWVAGPSKFVHNRSMGNLSVHQVNSQSPAALPTYLPPASSLGVSGTASSSNPSISGYKKCFQPSQPSTNYSNITSVASSSVDTPGATVAPSYAVGTRLGIGAGGGSLVAPPSSRTGTGSVVGGSVGNPEHVGSEGNLLGTVDYHQLDLNLIWSKYVSNRPTYTPTQRLYSNKLPVGLSALRNASNTTSPDSSTSGSSSMTPHRSSHGRSTSTLTPSASPTPGKTEEEACADYDKKNVGSEDEISGILRKLSLERYHPIFEEQEVDMEAFLTLTDRDLKELGISHNESRRQILAAITELETGKGRERQQFHETLASFQKARNLSETGNIHPLKY</sequence>
<feature type="region of interest" description="Disordered" evidence="4">
    <location>
        <begin position="675"/>
        <end position="704"/>
    </location>
</feature>
<dbReference type="PROSITE" id="PS50297">
    <property type="entry name" value="ANK_REP_REGION"/>
    <property type="match status" value="6"/>
</dbReference>
<dbReference type="Proteomes" id="UP000597762">
    <property type="component" value="Unassembled WGS sequence"/>
</dbReference>
<dbReference type="PROSITE" id="PS50088">
    <property type="entry name" value="ANK_REPEAT"/>
    <property type="match status" value="6"/>
</dbReference>
<feature type="compositionally biased region" description="Low complexity" evidence="4">
    <location>
        <begin position="780"/>
        <end position="792"/>
    </location>
</feature>
<feature type="repeat" description="ANK" evidence="3">
    <location>
        <begin position="198"/>
        <end position="230"/>
    </location>
</feature>
<protein>
    <submittedName>
        <fullName evidence="6">ANKS6</fullName>
    </submittedName>
</protein>